<keyword evidence="3" id="KW-1185">Reference proteome</keyword>
<organism evidence="2 3">
    <name type="scientific">Araneus ventricosus</name>
    <name type="common">Orbweaver spider</name>
    <name type="synonym">Epeira ventricosa</name>
    <dbReference type="NCBI Taxonomy" id="182803"/>
    <lineage>
        <taxon>Eukaryota</taxon>
        <taxon>Metazoa</taxon>
        <taxon>Ecdysozoa</taxon>
        <taxon>Arthropoda</taxon>
        <taxon>Chelicerata</taxon>
        <taxon>Arachnida</taxon>
        <taxon>Araneae</taxon>
        <taxon>Araneomorphae</taxon>
        <taxon>Entelegynae</taxon>
        <taxon>Araneoidea</taxon>
        <taxon>Araneidae</taxon>
        <taxon>Araneus</taxon>
    </lineage>
</organism>
<accession>A0A4Y2CLF7</accession>
<reference evidence="2 3" key="1">
    <citation type="journal article" date="2019" name="Sci. Rep.">
        <title>Orb-weaving spider Araneus ventricosus genome elucidates the spidroin gene catalogue.</title>
        <authorList>
            <person name="Kono N."/>
            <person name="Nakamura H."/>
            <person name="Ohtoshi R."/>
            <person name="Moran D.A.P."/>
            <person name="Shinohara A."/>
            <person name="Yoshida Y."/>
            <person name="Fujiwara M."/>
            <person name="Mori M."/>
            <person name="Tomita M."/>
            <person name="Arakawa K."/>
        </authorList>
    </citation>
    <scope>NUCLEOTIDE SEQUENCE [LARGE SCALE GENOMIC DNA]</scope>
</reference>
<dbReference type="AlphaFoldDB" id="A0A4Y2CLF7"/>
<comment type="caution">
    <text evidence="2">The sequence shown here is derived from an EMBL/GenBank/DDBJ whole genome shotgun (WGS) entry which is preliminary data.</text>
</comment>
<gene>
    <name evidence="2" type="ORF">AVEN_93978_1</name>
</gene>
<evidence type="ECO:0000256" key="1">
    <source>
        <dbReference type="SAM" id="MobiDB-lite"/>
    </source>
</evidence>
<dbReference type="Proteomes" id="UP000499080">
    <property type="component" value="Unassembled WGS sequence"/>
</dbReference>
<proteinExistence type="predicted"/>
<dbReference type="EMBL" id="BGPR01000204">
    <property type="protein sequence ID" value="GBM04577.1"/>
    <property type="molecule type" value="Genomic_DNA"/>
</dbReference>
<evidence type="ECO:0000313" key="3">
    <source>
        <dbReference type="Proteomes" id="UP000499080"/>
    </source>
</evidence>
<evidence type="ECO:0000313" key="2">
    <source>
        <dbReference type="EMBL" id="GBM04577.1"/>
    </source>
</evidence>
<feature type="region of interest" description="Disordered" evidence="1">
    <location>
        <begin position="1"/>
        <end position="36"/>
    </location>
</feature>
<name>A0A4Y2CLF7_ARAVE</name>
<sequence>MQSGLVVSSLVPDDPSQFAHNPLDRSSKISSADANHYSGKSNLSALLLEFTNKPLNICADHPPSFCSVTQNNMLMYRCPVKSAEGKFLGFHVE</sequence>
<protein>
    <submittedName>
        <fullName evidence="2">Uncharacterized protein</fullName>
    </submittedName>
</protein>